<gene>
    <name evidence="1" type="ORF">Tci_622876</name>
</gene>
<protein>
    <submittedName>
        <fullName evidence="1">Uncharacterized protein</fullName>
    </submittedName>
</protein>
<dbReference type="AlphaFoldDB" id="A0A699JQD1"/>
<dbReference type="EMBL" id="BKCJ010436431">
    <property type="protein sequence ID" value="GFA50904.1"/>
    <property type="molecule type" value="Genomic_DNA"/>
</dbReference>
<reference evidence="1" key="1">
    <citation type="journal article" date="2019" name="Sci. Rep.">
        <title>Draft genome of Tanacetum cinerariifolium, the natural source of mosquito coil.</title>
        <authorList>
            <person name="Yamashiro T."/>
            <person name="Shiraishi A."/>
            <person name="Satake H."/>
            <person name="Nakayama K."/>
        </authorList>
    </citation>
    <scope>NUCLEOTIDE SEQUENCE</scope>
</reference>
<organism evidence="1">
    <name type="scientific">Tanacetum cinerariifolium</name>
    <name type="common">Dalmatian daisy</name>
    <name type="synonym">Chrysanthemum cinerariifolium</name>
    <dbReference type="NCBI Taxonomy" id="118510"/>
    <lineage>
        <taxon>Eukaryota</taxon>
        <taxon>Viridiplantae</taxon>
        <taxon>Streptophyta</taxon>
        <taxon>Embryophyta</taxon>
        <taxon>Tracheophyta</taxon>
        <taxon>Spermatophyta</taxon>
        <taxon>Magnoliopsida</taxon>
        <taxon>eudicotyledons</taxon>
        <taxon>Gunneridae</taxon>
        <taxon>Pentapetalae</taxon>
        <taxon>asterids</taxon>
        <taxon>campanulids</taxon>
        <taxon>Asterales</taxon>
        <taxon>Asteraceae</taxon>
        <taxon>Asteroideae</taxon>
        <taxon>Anthemideae</taxon>
        <taxon>Anthemidinae</taxon>
        <taxon>Tanacetum</taxon>
    </lineage>
</organism>
<accession>A0A699JQD1</accession>
<proteinExistence type="predicted"/>
<name>A0A699JQD1_TANCI</name>
<evidence type="ECO:0000313" key="1">
    <source>
        <dbReference type="EMBL" id="GFA50904.1"/>
    </source>
</evidence>
<comment type="caution">
    <text evidence="1">The sequence shown here is derived from an EMBL/GenBank/DDBJ whole genome shotgun (WGS) entry which is preliminary data.</text>
</comment>
<sequence length="267" mass="31007">MMMNPGKRLPLDVAGSQNLHDLKNPLIPTTPQKGPTQNWLMTLVASSSTDKLLKSFDELMSTPIDFSAYIMNDMPQDQEGNLGKTPQKGPTQNWLMTLVASSSTDKLLKSFDELMSTPIDFSAYIMNGESEIFNSMLSYQKTINVTKPDTVRPNLQKRHSYTSYQDSQGFIYVDNIERNRLMHSDKLYKFSDDTLTRLLTSLEDITKNIYMEYLPKRRWSSLEKKRANFMIKEINKLLKERRMMRSLEKFIGGRLYDTDPRLFQRTI</sequence>